<dbReference type="NCBIfam" id="TIGR00614">
    <property type="entry name" value="recQ_fam"/>
    <property type="match status" value="1"/>
</dbReference>
<evidence type="ECO:0000256" key="3">
    <source>
        <dbReference type="ARBA" id="ARBA00022801"/>
    </source>
</evidence>
<dbReference type="InterPro" id="IPR011545">
    <property type="entry name" value="DEAD/DEAH_box_helicase_dom"/>
</dbReference>
<feature type="domain" description="Helicase ATP-binding" evidence="8">
    <location>
        <begin position="17"/>
        <end position="180"/>
    </location>
</feature>
<dbReference type="InterPro" id="IPR001650">
    <property type="entry name" value="Helicase_C-like"/>
</dbReference>
<protein>
    <recommendedName>
        <fullName evidence="7">DNA 3'-5' helicase</fullName>
        <ecNumber evidence="7">5.6.2.4</ecNumber>
    </recommendedName>
</protein>
<dbReference type="GO" id="GO:0005737">
    <property type="term" value="C:cytoplasm"/>
    <property type="evidence" value="ECO:0007669"/>
    <property type="project" value="TreeGrafter"/>
</dbReference>
<evidence type="ECO:0000256" key="5">
    <source>
        <dbReference type="ARBA" id="ARBA00022840"/>
    </source>
</evidence>
<reference evidence="10 11" key="2">
    <citation type="submission" date="2017-09" db="EMBL/GenBank/DDBJ databases">
        <title>Extensive intraspecific genome diversity in a model arbuscular mycorrhizal fungus.</title>
        <authorList>
            <person name="Chen E.C."/>
            <person name="Morin E."/>
            <person name="Beaudet D."/>
            <person name="Noel J."/>
            <person name="Ndikumana S."/>
            <person name="Charron P."/>
            <person name="St-Onge C."/>
            <person name="Giorgi J."/>
            <person name="Grigoriev I.V."/>
            <person name="Roux C."/>
            <person name="Martin F.M."/>
            <person name="Corradi N."/>
        </authorList>
    </citation>
    <scope>NUCLEOTIDE SEQUENCE [LARGE SCALE GENOMIC DNA]</scope>
    <source>
        <strain evidence="10 11">A5</strain>
    </source>
</reference>
<evidence type="ECO:0000256" key="1">
    <source>
        <dbReference type="ARBA" id="ARBA00005446"/>
    </source>
</evidence>
<dbReference type="InterPro" id="IPR004589">
    <property type="entry name" value="DNA_helicase_ATP-dep_RecQ"/>
</dbReference>
<feature type="non-terminal residue" evidence="10">
    <location>
        <position position="1"/>
    </location>
</feature>
<dbReference type="AlphaFoldDB" id="A0A2N0P4H9"/>
<evidence type="ECO:0000259" key="8">
    <source>
        <dbReference type="PROSITE" id="PS51192"/>
    </source>
</evidence>
<dbReference type="PROSITE" id="PS51194">
    <property type="entry name" value="HELICASE_CTER"/>
    <property type="match status" value="1"/>
</dbReference>
<dbReference type="VEuPathDB" id="FungiDB:FUN_007143"/>
<dbReference type="Proteomes" id="UP000232722">
    <property type="component" value="Unassembled WGS sequence"/>
</dbReference>
<dbReference type="VEuPathDB" id="FungiDB:RhiirA1_310576"/>
<dbReference type="GO" id="GO:0000724">
    <property type="term" value="P:double-strand break repair via homologous recombination"/>
    <property type="evidence" value="ECO:0007669"/>
    <property type="project" value="TreeGrafter"/>
</dbReference>
<comment type="catalytic activity">
    <reaction evidence="6">
        <text>Couples ATP hydrolysis with the unwinding of duplex DNA by translocating in the 3'-5' direction.</text>
        <dbReference type="EC" id="5.6.2.4"/>
    </reaction>
</comment>
<evidence type="ECO:0000313" key="10">
    <source>
        <dbReference type="EMBL" id="PKC01718.1"/>
    </source>
</evidence>
<dbReference type="GO" id="GO:0003676">
    <property type="term" value="F:nucleic acid binding"/>
    <property type="evidence" value="ECO:0007669"/>
    <property type="project" value="InterPro"/>
</dbReference>
<dbReference type="GO" id="GO:0016787">
    <property type="term" value="F:hydrolase activity"/>
    <property type="evidence" value="ECO:0007669"/>
    <property type="project" value="UniProtKB-KW"/>
</dbReference>
<dbReference type="EMBL" id="LLXJ01001533">
    <property type="protein sequence ID" value="PKC01718.1"/>
    <property type="molecule type" value="Genomic_DNA"/>
</dbReference>
<dbReference type="Pfam" id="PF00271">
    <property type="entry name" value="Helicase_C"/>
    <property type="match status" value="1"/>
</dbReference>
<sequence>KQVFGYSHLREGQLEAVEAYLKNKDTFVSIKTGGGKTFCYIICALIFESITIVISPLKALMEDQKAKLMHLGIPCASIYANTVQSRNEQGKIFEEIALGFTKIIFVTPEKLCLNREFQHFISNMYNTAKVRFVIDEAHCILDYRILKKNWPLAPIMFLTATCTYQDAQDIHTSLGIPSENFAMIRGSSFERKEITIEVYKRKDNRELFSNDLMSLIKMHEGGKTIIYCATQSGCDDLFAILQLLLPDKNIGIYHGGLGDEQRESIMSCWKNGKIQIMIGTNAFGMGINSTDVYLVIHCVAPLNMTNLVQQIGRAGRDGNEAKSIIFYS</sequence>
<feature type="domain" description="Helicase C-terminal" evidence="9">
    <location>
        <begin position="211"/>
        <end position="328"/>
    </location>
</feature>
<evidence type="ECO:0000256" key="4">
    <source>
        <dbReference type="ARBA" id="ARBA00022806"/>
    </source>
</evidence>
<dbReference type="GO" id="GO:0005634">
    <property type="term" value="C:nucleus"/>
    <property type="evidence" value="ECO:0007669"/>
    <property type="project" value="TreeGrafter"/>
</dbReference>
<evidence type="ECO:0000256" key="2">
    <source>
        <dbReference type="ARBA" id="ARBA00022741"/>
    </source>
</evidence>
<keyword evidence="4" id="KW-0347">Helicase</keyword>
<dbReference type="PANTHER" id="PTHR13710">
    <property type="entry name" value="DNA HELICASE RECQ FAMILY MEMBER"/>
    <property type="match status" value="1"/>
</dbReference>
<dbReference type="SMART" id="SM00487">
    <property type="entry name" value="DEXDc"/>
    <property type="match status" value="1"/>
</dbReference>
<evidence type="ECO:0000259" key="9">
    <source>
        <dbReference type="PROSITE" id="PS51194"/>
    </source>
</evidence>
<proteinExistence type="inferred from homology"/>
<organism evidence="10 11">
    <name type="scientific">Rhizophagus irregularis</name>
    <dbReference type="NCBI Taxonomy" id="588596"/>
    <lineage>
        <taxon>Eukaryota</taxon>
        <taxon>Fungi</taxon>
        <taxon>Fungi incertae sedis</taxon>
        <taxon>Mucoromycota</taxon>
        <taxon>Glomeromycotina</taxon>
        <taxon>Glomeromycetes</taxon>
        <taxon>Glomerales</taxon>
        <taxon>Glomeraceae</taxon>
        <taxon>Rhizophagus</taxon>
    </lineage>
</organism>
<dbReference type="GO" id="GO:0009378">
    <property type="term" value="F:four-way junction helicase activity"/>
    <property type="evidence" value="ECO:0007669"/>
    <property type="project" value="TreeGrafter"/>
</dbReference>
<gene>
    <name evidence="10" type="ORF">RhiirA5_237115</name>
</gene>
<name>A0A2N0P4H9_9GLOM</name>
<dbReference type="GO" id="GO:0043138">
    <property type="term" value="F:3'-5' DNA helicase activity"/>
    <property type="evidence" value="ECO:0007669"/>
    <property type="project" value="UniProtKB-EC"/>
</dbReference>
<accession>A0A2N0P4H9</accession>
<evidence type="ECO:0000313" key="11">
    <source>
        <dbReference type="Proteomes" id="UP000232722"/>
    </source>
</evidence>
<dbReference type="Pfam" id="PF00270">
    <property type="entry name" value="DEAD"/>
    <property type="match status" value="1"/>
</dbReference>
<dbReference type="GO" id="GO:0005524">
    <property type="term" value="F:ATP binding"/>
    <property type="evidence" value="ECO:0007669"/>
    <property type="project" value="UniProtKB-KW"/>
</dbReference>
<comment type="caution">
    <text evidence="10">The sequence shown here is derived from an EMBL/GenBank/DDBJ whole genome shotgun (WGS) entry which is preliminary data.</text>
</comment>
<dbReference type="PANTHER" id="PTHR13710:SF152">
    <property type="entry name" value="ATP-DEPENDENT DNA HELICASE Q5"/>
    <property type="match status" value="1"/>
</dbReference>
<dbReference type="CDD" id="cd17920">
    <property type="entry name" value="DEXHc_RecQ"/>
    <property type="match status" value="1"/>
</dbReference>
<comment type="similarity">
    <text evidence="1">Belongs to the helicase family. RecQ subfamily.</text>
</comment>
<keyword evidence="3 10" id="KW-0378">Hydrolase</keyword>
<dbReference type="EC" id="5.6.2.4" evidence="7"/>
<evidence type="ECO:0000256" key="7">
    <source>
        <dbReference type="ARBA" id="ARBA00034808"/>
    </source>
</evidence>
<dbReference type="SMART" id="SM00490">
    <property type="entry name" value="HELICc"/>
    <property type="match status" value="1"/>
</dbReference>
<dbReference type="InterPro" id="IPR014001">
    <property type="entry name" value="Helicase_ATP-bd"/>
</dbReference>
<keyword evidence="5" id="KW-0067">ATP-binding</keyword>
<evidence type="ECO:0000256" key="6">
    <source>
        <dbReference type="ARBA" id="ARBA00034617"/>
    </source>
</evidence>
<dbReference type="Gene3D" id="3.40.50.300">
    <property type="entry name" value="P-loop containing nucleotide triphosphate hydrolases"/>
    <property type="match status" value="2"/>
</dbReference>
<dbReference type="SUPFAM" id="SSF52540">
    <property type="entry name" value="P-loop containing nucleoside triphosphate hydrolases"/>
    <property type="match status" value="1"/>
</dbReference>
<dbReference type="GO" id="GO:0005694">
    <property type="term" value="C:chromosome"/>
    <property type="evidence" value="ECO:0007669"/>
    <property type="project" value="TreeGrafter"/>
</dbReference>
<dbReference type="PROSITE" id="PS51192">
    <property type="entry name" value="HELICASE_ATP_BIND_1"/>
    <property type="match status" value="1"/>
</dbReference>
<keyword evidence="2" id="KW-0547">Nucleotide-binding</keyword>
<feature type="non-terminal residue" evidence="10">
    <location>
        <position position="328"/>
    </location>
</feature>
<reference evidence="10 11" key="1">
    <citation type="submission" date="2016-04" db="EMBL/GenBank/DDBJ databases">
        <title>Genome analyses suggest a sexual origin of heterokaryosis in a supposedly ancient asexual fungus.</title>
        <authorList>
            <person name="Ropars J."/>
            <person name="Sedzielewska K."/>
            <person name="Noel J."/>
            <person name="Charron P."/>
            <person name="Farinelli L."/>
            <person name="Marton T."/>
            <person name="Kruger M."/>
            <person name="Pelin A."/>
            <person name="Brachmann A."/>
            <person name="Corradi N."/>
        </authorList>
    </citation>
    <scope>NUCLEOTIDE SEQUENCE [LARGE SCALE GENOMIC DNA]</scope>
    <source>
        <strain evidence="10 11">A5</strain>
    </source>
</reference>
<dbReference type="InterPro" id="IPR027417">
    <property type="entry name" value="P-loop_NTPase"/>
</dbReference>